<proteinExistence type="predicted"/>
<evidence type="ECO:0000313" key="2">
    <source>
        <dbReference type="Proteomes" id="UP000602759"/>
    </source>
</evidence>
<comment type="caution">
    <text evidence="1">The sequence shown here is derived from an EMBL/GenBank/DDBJ whole genome shotgun (WGS) entry which is preliminary data.</text>
</comment>
<sequence>MTQLNIGIEKSKVIGTLTFHVDRHPFLAKLGFKPKKKKVPITPTKLGVRKKYSDIIVEIEEFWRVKKLSAIKMDRIFSSRNLGMLALALGYLIQNSEKTPPKWMVKSLSKMDQSEFESVAALLDEALDSLSFLQSIISITGIGLQSDETIKGDKDE</sequence>
<reference evidence="1 2" key="1">
    <citation type="submission" date="2020-08" db="EMBL/GenBank/DDBJ databases">
        <title>Sphingobacterium sp. DN00404 isolated from aquaculture water.</title>
        <authorList>
            <person name="Zhang M."/>
        </authorList>
    </citation>
    <scope>NUCLEOTIDE SEQUENCE [LARGE SCALE GENOMIC DNA]</scope>
    <source>
        <strain evidence="1 2">DN00404</strain>
    </source>
</reference>
<organism evidence="1 2">
    <name type="scientific">Sphingobacterium micropteri</name>
    <dbReference type="NCBI Taxonomy" id="2763501"/>
    <lineage>
        <taxon>Bacteria</taxon>
        <taxon>Pseudomonadati</taxon>
        <taxon>Bacteroidota</taxon>
        <taxon>Sphingobacteriia</taxon>
        <taxon>Sphingobacteriales</taxon>
        <taxon>Sphingobacteriaceae</taxon>
        <taxon>Sphingobacterium</taxon>
    </lineage>
</organism>
<dbReference type="Proteomes" id="UP000602759">
    <property type="component" value="Unassembled WGS sequence"/>
</dbReference>
<evidence type="ECO:0000313" key="1">
    <source>
        <dbReference type="EMBL" id="MBD1434855.1"/>
    </source>
</evidence>
<dbReference type="EMBL" id="JACOIK010000016">
    <property type="protein sequence ID" value="MBD1434855.1"/>
    <property type="molecule type" value="Genomic_DNA"/>
</dbReference>
<keyword evidence="2" id="KW-1185">Reference proteome</keyword>
<dbReference type="RefSeq" id="WP_190995718.1">
    <property type="nucleotide sequence ID" value="NZ_JACOIK010000016.1"/>
</dbReference>
<name>A0ABR7YU41_9SPHI</name>
<gene>
    <name evidence="1" type="ORF">H8B06_18675</name>
</gene>
<protein>
    <submittedName>
        <fullName evidence="1">Uncharacterized protein</fullName>
    </submittedName>
</protein>
<accession>A0ABR7YU41</accession>